<dbReference type="EMBL" id="CP038804">
    <property type="protein sequence ID" value="UTY34502.1"/>
    <property type="molecule type" value="Genomic_DNA"/>
</dbReference>
<evidence type="ECO:0000313" key="7">
    <source>
        <dbReference type="EMBL" id="UTY34502.1"/>
    </source>
</evidence>
<name>A0AAE9SKR3_9SPIR</name>
<gene>
    <name evidence="7" type="ORF">E4N74_11175</name>
</gene>
<evidence type="ECO:0000256" key="4">
    <source>
        <dbReference type="ARBA" id="ARBA00022801"/>
    </source>
</evidence>
<protein>
    <recommendedName>
        <fullName evidence="6">type II site-specific deoxyribonuclease</fullName>
        <ecNumber evidence="6">3.1.21.4</ecNumber>
    </recommendedName>
</protein>
<evidence type="ECO:0000256" key="5">
    <source>
        <dbReference type="ARBA" id="ARBA00093760"/>
    </source>
</evidence>
<keyword evidence="1" id="KW-0540">Nuclease</keyword>
<dbReference type="GO" id="GO:0003677">
    <property type="term" value="F:DNA binding"/>
    <property type="evidence" value="ECO:0007669"/>
    <property type="project" value="InterPro"/>
</dbReference>
<sequence length="273" mass="31984">MDEIKQKAIEQIIDVAIKNFAEGFGIKHKSQVDDPEGVINAKKNNCFIAELGHEFMFYSAFVRSFDSSFGRVLEGIGNAIATLSYEVRGNLNAYLLPQQSQHMDYMISEYEKNIRPSVNDYNSFTWINPKDVRSFSKNHVTDHYFYNKKKNEHYLIELKAGGDLDNKKAKSEKLALLQEYFILKNFLYENKEEEAKIFIYLGTAYNMFGEGNYWKQDRVRQFFANEELLIGKDYWNFVCDDDSGFEIIMNQYKRSANYIKIALTDIKDMYFGK</sequence>
<evidence type="ECO:0000256" key="1">
    <source>
        <dbReference type="ARBA" id="ARBA00022722"/>
    </source>
</evidence>
<keyword evidence="3 7" id="KW-0255">Endonuclease</keyword>
<evidence type="ECO:0000256" key="6">
    <source>
        <dbReference type="ARBA" id="ARBA00093790"/>
    </source>
</evidence>
<dbReference type="Pfam" id="PF09520">
    <property type="entry name" value="RE_TdeIII"/>
    <property type="match status" value="1"/>
</dbReference>
<organism evidence="7 8">
    <name type="scientific">Treponema putidum</name>
    <dbReference type="NCBI Taxonomy" id="221027"/>
    <lineage>
        <taxon>Bacteria</taxon>
        <taxon>Pseudomonadati</taxon>
        <taxon>Spirochaetota</taxon>
        <taxon>Spirochaetia</taxon>
        <taxon>Spirochaetales</taxon>
        <taxon>Treponemataceae</taxon>
        <taxon>Treponema</taxon>
    </lineage>
</organism>
<keyword evidence="4" id="KW-0378">Hydrolase</keyword>
<dbReference type="EC" id="3.1.21.4" evidence="6"/>
<proteinExistence type="predicted"/>
<evidence type="ECO:0000256" key="2">
    <source>
        <dbReference type="ARBA" id="ARBA00022747"/>
    </source>
</evidence>
<dbReference type="GO" id="GO:0009307">
    <property type="term" value="P:DNA restriction-modification system"/>
    <property type="evidence" value="ECO:0007669"/>
    <property type="project" value="InterPro"/>
</dbReference>
<dbReference type="AlphaFoldDB" id="A0AAE9SKR3"/>
<comment type="catalytic activity">
    <reaction evidence="5">
        <text>Endonucleolytic cleavage of DNA to give specific double-stranded fragments with terminal 5'-phosphates.</text>
        <dbReference type="EC" id="3.1.21.4"/>
    </reaction>
</comment>
<evidence type="ECO:0000313" key="8">
    <source>
        <dbReference type="Proteomes" id="UP001058682"/>
    </source>
</evidence>
<dbReference type="GO" id="GO:0009036">
    <property type="term" value="F:type II site-specific deoxyribonuclease activity"/>
    <property type="evidence" value="ECO:0007669"/>
    <property type="project" value="InterPro"/>
</dbReference>
<accession>A0AAE9SKR3</accession>
<keyword evidence="2" id="KW-0680">Restriction system</keyword>
<dbReference type="InterPro" id="IPR019045">
    <property type="entry name" value="Restrct_endonuc_II_HinfI"/>
</dbReference>
<evidence type="ECO:0000256" key="3">
    <source>
        <dbReference type="ARBA" id="ARBA00022759"/>
    </source>
</evidence>
<dbReference type="Proteomes" id="UP001058682">
    <property type="component" value="Chromosome"/>
</dbReference>
<reference evidence="7" key="1">
    <citation type="submission" date="2019-04" db="EMBL/GenBank/DDBJ databases">
        <title>Whole genome sequencing of oral phylogroup 2 treponemes.</title>
        <authorList>
            <person name="Chan Y."/>
            <person name="Zeng H.H."/>
            <person name="Yu X.L."/>
            <person name="Leung W.K."/>
            <person name="Watt R.M."/>
        </authorList>
    </citation>
    <scope>NUCLEOTIDE SEQUENCE</scope>
    <source>
        <strain evidence="7">OMZ 835</strain>
    </source>
</reference>
<dbReference type="RefSeq" id="WP_255817668.1">
    <property type="nucleotide sequence ID" value="NZ_CP038804.1"/>
</dbReference>